<dbReference type="AlphaFoldDB" id="A0A165Y103"/>
<dbReference type="GO" id="GO:0004497">
    <property type="term" value="F:monooxygenase activity"/>
    <property type="evidence" value="ECO:0007669"/>
    <property type="project" value="UniProtKB-KW"/>
</dbReference>
<dbReference type="PANTHER" id="PTHR34474">
    <property type="entry name" value="SIGNAL TRANSDUCTION PROTEIN TRAP"/>
    <property type="match status" value="1"/>
</dbReference>
<keyword evidence="3" id="KW-0503">Monooxygenase</keyword>
<sequence length="110" mass="13125">MYIVTNSIRVKKGYSGKLVERFKIRKGIEKFPGFIRLDLLVTDGLKDYDEVRVYTTWENKESFEGWFHSDVFQKAHENRKQHDYVIGNQVSFHELAYSYVKEDERAVENL</sequence>
<dbReference type="PROSITE" id="PS51725">
    <property type="entry name" value="ABM"/>
    <property type="match status" value="1"/>
</dbReference>
<dbReference type="Proteomes" id="UP000214606">
    <property type="component" value="Chromosome"/>
</dbReference>
<dbReference type="OrthoDB" id="384737at2"/>
<dbReference type="KEGG" id="apak:AP3564_01135"/>
<protein>
    <submittedName>
        <fullName evidence="3">Antibiotic biosynthesis monooxygenase</fullName>
    </submittedName>
</protein>
<evidence type="ECO:0000313" key="5">
    <source>
        <dbReference type="Proteomes" id="UP000214606"/>
    </source>
</evidence>
<gene>
    <name evidence="2" type="ORF">AP3564_01135</name>
    <name evidence="3" type="ORF">AZI98_07780</name>
</gene>
<evidence type="ECO:0000313" key="2">
    <source>
        <dbReference type="EMBL" id="ASS89053.1"/>
    </source>
</evidence>
<accession>A0A165Y103</accession>
<dbReference type="InterPro" id="IPR011008">
    <property type="entry name" value="Dimeric_a/b-barrel"/>
</dbReference>
<evidence type="ECO:0000313" key="4">
    <source>
        <dbReference type="Proteomes" id="UP000076476"/>
    </source>
</evidence>
<dbReference type="PANTHER" id="PTHR34474:SF4">
    <property type="entry name" value="HEME OXYGENASE (STAPHYLOBILIN-PRODUCING) 1"/>
    <property type="match status" value="1"/>
</dbReference>
<dbReference type="STRING" id="33936.AZI98_07780"/>
<name>A0A165Y103_9BACI</name>
<dbReference type="EMBL" id="LWBR01000018">
    <property type="protein sequence ID" value="KZN96612.1"/>
    <property type="molecule type" value="Genomic_DNA"/>
</dbReference>
<feature type="domain" description="ABM" evidence="1">
    <location>
        <begin position="2"/>
        <end position="95"/>
    </location>
</feature>
<evidence type="ECO:0000259" key="1">
    <source>
        <dbReference type="PROSITE" id="PS51725"/>
    </source>
</evidence>
<dbReference type="RefSeq" id="WP_063387718.1">
    <property type="nucleotide sequence ID" value="NZ_CP017703.1"/>
</dbReference>
<dbReference type="Proteomes" id="UP000076476">
    <property type="component" value="Unassembled WGS sequence"/>
</dbReference>
<dbReference type="EMBL" id="CP017703">
    <property type="protein sequence ID" value="ASS89053.1"/>
    <property type="molecule type" value="Genomic_DNA"/>
</dbReference>
<proteinExistence type="predicted"/>
<reference evidence="3 4" key="1">
    <citation type="submission" date="2016-04" db="EMBL/GenBank/DDBJ databases">
        <title>Draft genome sequence of Aeribacillus pallidus 8m3 from petroleum reservoir.</title>
        <authorList>
            <person name="Poltaraus A.B."/>
            <person name="Nazina T.N."/>
            <person name="Tourova T.P."/>
            <person name="Malakho S.M."/>
            <person name="Korshunova A.V."/>
            <person name="Sokolova D.S."/>
        </authorList>
    </citation>
    <scope>NUCLEOTIDE SEQUENCE [LARGE SCALE GENOMIC DNA]</scope>
    <source>
        <strain evidence="3 4">8m3</strain>
    </source>
</reference>
<keyword evidence="3" id="KW-0560">Oxidoreductase</keyword>
<dbReference type="Gene3D" id="3.30.70.100">
    <property type="match status" value="1"/>
</dbReference>
<dbReference type="InterPro" id="IPR007138">
    <property type="entry name" value="ABM_dom"/>
</dbReference>
<reference evidence="2 5" key="2">
    <citation type="submission" date="2016-10" db="EMBL/GenBank/DDBJ databases">
        <title>The whole genome sequencing and assembly of Aeribacillus pallidus KCTC3564 strain.</title>
        <authorList>
            <person name="Lee Y.-J."/>
            <person name="Park M.-K."/>
            <person name="Yi H."/>
            <person name="Bahn Y.-S."/>
            <person name="Kim J.F."/>
            <person name="Lee D.-W."/>
        </authorList>
    </citation>
    <scope>NUCLEOTIDE SEQUENCE [LARGE SCALE GENOMIC DNA]</scope>
    <source>
        <strain evidence="2 5">KCTC3564</strain>
    </source>
</reference>
<dbReference type="InterPro" id="IPR050404">
    <property type="entry name" value="Heme-degrading_MO"/>
</dbReference>
<dbReference type="SUPFAM" id="SSF54909">
    <property type="entry name" value="Dimeric alpha+beta barrel"/>
    <property type="match status" value="1"/>
</dbReference>
<dbReference type="GeneID" id="301127585"/>
<dbReference type="Pfam" id="PF03992">
    <property type="entry name" value="ABM"/>
    <property type="match status" value="1"/>
</dbReference>
<accession>A0A163Z625</accession>
<organism evidence="3 4">
    <name type="scientific">Aeribacillus pallidus</name>
    <dbReference type="NCBI Taxonomy" id="33936"/>
    <lineage>
        <taxon>Bacteria</taxon>
        <taxon>Bacillati</taxon>
        <taxon>Bacillota</taxon>
        <taxon>Bacilli</taxon>
        <taxon>Bacillales</taxon>
        <taxon>Bacillaceae</taxon>
        <taxon>Aeribacillus</taxon>
    </lineage>
</organism>
<keyword evidence="4" id="KW-1185">Reference proteome</keyword>
<evidence type="ECO:0000313" key="3">
    <source>
        <dbReference type="EMBL" id="KZN96612.1"/>
    </source>
</evidence>